<gene>
    <name evidence="9" type="primary">murJ</name>
    <name evidence="9" type="ORF">ACFOUW_22335</name>
</gene>
<dbReference type="EMBL" id="JBHRZH010000019">
    <property type="protein sequence ID" value="MFC3763594.1"/>
    <property type="molecule type" value="Genomic_DNA"/>
</dbReference>
<feature type="transmembrane region" description="Helical" evidence="8">
    <location>
        <begin position="456"/>
        <end position="478"/>
    </location>
</feature>
<evidence type="ECO:0000313" key="9">
    <source>
        <dbReference type="EMBL" id="MFC3763594.1"/>
    </source>
</evidence>
<dbReference type="InterPro" id="IPR004268">
    <property type="entry name" value="MurJ"/>
</dbReference>
<evidence type="ECO:0000313" key="10">
    <source>
        <dbReference type="Proteomes" id="UP001595699"/>
    </source>
</evidence>
<dbReference type="Proteomes" id="UP001595699">
    <property type="component" value="Unassembled WGS sequence"/>
</dbReference>
<feature type="transmembrane region" description="Helical" evidence="8">
    <location>
        <begin position="179"/>
        <end position="201"/>
    </location>
</feature>
<feature type="transmembrane region" description="Helical" evidence="8">
    <location>
        <begin position="44"/>
        <end position="62"/>
    </location>
</feature>
<dbReference type="CDD" id="cd13123">
    <property type="entry name" value="MATE_MurJ_like"/>
    <property type="match status" value="1"/>
</dbReference>
<keyword evidence="3 8" id="KW-0812">Transmembrane</keyword>
<dbReference type="NCBIfam" id="TIGR01695">
    <property type="entry name" value="murJ_mviN"/>
    <property type="match status" value="1"/>
</dbReference>
<proteinExistence type="predicted"/>
<feature type="transmembrane region" description="Helical" evidence="8">
    <location>
        <begin position="309"/>
        <end position="333"/>
    </location>
</feature>
<keyword evidence="2" id="KW-1003">Cell membrane</keyword>
<evidence type="ECO:0000256" key="2">
    <source>
        <dbReference type="ARBA" id="ARBA00022475"/>
    </source>
</evidence>
<accession>A0ABV7YFL2</accession>
<dbReference type="Pfam" id="PF03023">
    <property type="entry name" value="MurJ"/>
    <property type="match status" value="1"/>
</dbReference>
<keyword evidence="4" id="KW-0133">Cell shape</keyword>
<dbReference type="InterPro" id="IPR051050">
    <property type="entry name" value="Lipid_II_flippase_MurJ/MviN"/>
</dbReference>
<dbReference type="PANTHER" id="PTHR47019">
    <property type="entry name" value="LIPID II FLIPPASE MURJ"/>
    <property type="match status" value="1"/>
</dbReference>
<keyword evidence="6 8" id="KW-1133">Transmembrane helix</keyword>
<protein>
    <submittedName>
        <fullName evidence="9">Murein biosynthesis integral membrane protein MurJ</fullName>
    </submittedName>
</protein>
<dbReference type="PANTHER" id="PTHR47019:SF1">
    <property type="entry name" value="LIPID II FLIPPASE MURJ"/>
    <property type="match status" value="1"/>
</dbReference>
<evidence type="ECO:0000256" key="8">
    <source>
        <dbReference type="SAM" id="Phobius"/>
    </source>
</evidence>
<feature type="transmembrane region" description="Helical" evidence="8">
    <location>
        <begin position="68"/>
        <end position="87"/>
    </location>
</feature>
<feature type="transmembrane region" description="Helical" evidence="8">
    <location>
        <begin position="523"/>
        <end position="544"/>
    </location>
</feature>
<evidence type="ECO:0000256" key="4">
    <source>
        <dbReference type="ARBA" id="ARBA00022960"/>
    </source>
</evidence>
<feature type="transmembrane region" description="Helical" evidence="8">
    <location>
        <begin position="221"/>
        <end position="245"/>
    </location>
</feature>
<feature type="transmembrane region" description="Helical" evidence="8">
    <location>
        <begin position="107"/>
        <end position="127"/>
    </location>
</feature>
<feature type="transmembrane region" description="Helical" evidence="8">
    <location>
        <begin position="354"/>
        <end position="372"/>
    </location>
</feature>
<evidence type="ECO:0000256" key="6">
    <source>
        <dbReference type="ARBA" id="ARBA00022989"/>
    </source>
</evidence>
<evidence type="ECO:0000256" key="3">
    <source>
        <dbReference type="ARBA" id="ARBA00022692"/>
    </source>
</evidence>
<comment type="caution">
    <text evidence="9">The sequence shown here is derived from an EMBL/GenBank/DDBJ whole genome shotgun (WGS) entry which is preliminary data.</text>
</comment>
<name>A0ABV7YFL2_9ACTN</name>
<keyword evidence="7 8" id="KW-0472">Membrane</keyword>
<sequence>MSDQADVDARQPGSEPNEPGLLRASAVMAVGTIVSRITGFARNLVLAWAIGTVLFADAFNLANMVPTTLYVLIAGGALNAVFVPQLVRAMKNDDDNGEAFGQRLLTLAAMILAVGSVLAVLAAPWVIRAFAGHQLLSGPNKEFFELAVAFARYCLPQLFFYGLYTIFGQILNARGNFGPMMWAPILNNIVSIGVLLTFIGVSDLNVTEQSSASMITGSETALLGISSTLGIAIQAVCLIPVLHKVGFRLRPRFDFRGAGLGKSGKLAIWTIALVLVNQVWALVVTRVATGAGAEAAAKLGDNVGYGLTPYLNAFLLQQLPHAVVTVSIVAALLPRMSHAAADEKPREVAASLSHGLRLVAVAVLPAAVALFVLGRDITIAMYFHADINRPSAVYVGTVLTAMAVGLVAFSSHHMVLRGFYAYEDTKTPLFLQVVIIGTSSSLAVVAAIVLPPEWVTVGAAAGNAIGYWIGYSVSLQVIRRRLGGIEGRKLAVTYARTFAAAALAGMVAYGVARLTTTLLGTSAWSSLAAVATGGTVMLVVYLVVAKFLRVAEVQEILGMVRGKLRR</sequence>
<keyword evidence="10" id="KW-1185">Reference proteome</keyword>
<feature type="transmembrane region" description="Helical" evidence="8">
    <location>
        <begin position="490"/>
        <end position="511"/>
    </location>
</feature>
<evidence type="ECO:0000256" key="7">
    <source>
        <dbReference type="ARBA" id="ARBA00023136"/>
    </source>
</evidence>
<evidence type="ECO:0000256" key="1">
    <source>
        <dbReference type="ARBA" id="ARBA00004651"/>
    </source>
</evidence>
<organism evidence="9 10">
    <name type="scientific">Tenggerimyces flavus</name>
    <dbReference type="NCBI Taxonomy" id="1708749"/>
    <lineage>
        <taxon>Bacteria</taxon>
        <taxon>Bacillati</taxon>
        <taxon>Actinomycetota</taxon>
        <taxon>Actinomycetes</taxon>
        <taxon>Propionibacteriales</taxon>
        <taxon>Nocardioidaceae</taxon>
        <taxon>Tenggerimyces</taxon>
    </lineage>
</organism>
<comment type="subcellular location">
    <subcellularLocation>
        <location evidence="1">Cell membrane</location>
        <topology evidence="1">Multi-pass membrane protein</topology>
    </subcellularLocation>
</comment>
<feature type="transmembrane region" description="Helical" evidence="8">
    <location>
        <begin position="147"/>
        <end position="167"/>
    </location>
</feature>
<feature type="transmembrane region" description="Helical" evidence="8">
    <location>
        <begin position="392"/>
        <end position="409"/>
    </location>
</feature>
<reference evidence="10" key="1">
    <citation type="journal article" date="2019" name="Int. J. Syst. Evol. Microbiol.">
        <title>The Global Catalogue of Microorganisms (GCM) 10K type strain sequencing project: providing services to taxonomists for standard genome sequencing and annotation.</title>
        <authorList>
            <consortium name="The Broad Institute Genomics Platform"/>
            <consortium name="The Broad Institute Genome Sequencing Center for Infectious Disease"/>
            <person name="Wu L."/>
            <person name="Ma J."/>
        </authorList>
    </citation>
    <scope>NUCLEOTIDE SEQUENCE [LARGE SCALE GENOMIC DNA]</scope>
    <source>
        <strain evidence="10">CGMCC 4.7241</strain>
    </source>
</reference>
<feature type="transmembrane region" description="Helical" evidence="8">
    <location>
        <begin position="429"/>
        <end position="450"/>
    </location>
</feature>
<evidence type="ECO:0000256" key="5">
    <source>
        <dbReference type="ARBA" id="ARBA00022984"/>
    </source>
</evidence>
<keyword evidence="5" id="KW-0573">Peptidoglycan synthesis</keyword>
<dbReference type="RefSeq" id="WP_205115695.1">
    <property type="nucleotide sequence ID" value="NZ_JAFBCM010000001.1"/>
</dbReference>
<feature type="transmembrane region" description="Helical" evidence="8">
    <location>
        <begin position="266"/>
        <end position="289"/>
    </location>
</feature>
<dbReference type="PRINTS" id="PR01806">
    <property type="entry name" value="VIRFACTRMVIN"/>
</dbReference>